<dbReference type="InterPro" id="IPR007831">
    <property type="entry name" value="T2SS_GspE_N"/>
</dbReference>
<dbReference type="SMART" id="SM00382">
    <property type="entry name" value="AAA"/>
    <property type="match status" value="1"/>
</dbReference>
<sequence length="582" mass="65497">MIGLISGNQYSQLSKLLEKRRLLSKKDFKEAMSKAEQDGRYVTQVLLENESLQQDDLLKTIAECFGIADIRLRNVVVSPLVLNLIPREIAEQHSVIVFKKIKNIIHVATAAPENLQTIDFIKQKTGFEPQVFLTTPQDIRHALRKYKSDLSDEFDFIIRQSTQEALDQNETPEKMAHFVPIIKMVDTVIERAILQRASDIHVEPMAAKICIRFRIDGMLHTVSELPRDILPPIVARIKLMASLKLDEHRRPQDGRFKFTHDTRDIAIRVSSIPTLHGTKIVLRLLDAQEKPFGFRRLGFNKLDLATLMGELQKPHGMVLVTGPTGSGKTTTLYTLLRKLNRDDINICTVEDPIEYGLEGINQMQVNPDGGVTFATGLRSLLRQDPNVIMVGEIRDVDTADIAVNAAMTGHLVLSTLHTNNAFMTPQRLIEMGVHPYLVSTVTNLIVAQRLVRRVCPECHSYSSSASKIFDRYRAFFDIDEALNKFQRLGLISKDLTLADLKYSYGNGCTKCADTGYQGRIGIYELLKIDDAIGHLILKNAPADVIRAEATKRGTLTMKEDGLLKVFLGQTTLDELCRVTKDN</sequence>
<dbReference type="Pfam" id="PF05157">
    <property type="entry name" value="MshEN"/>
    <property type="match status" value="1"/>
</dbReference>
<keyword evidence="2" id="KW-0547">Nucleotide-binding</keyword>
<gene>
    <name evidence="5" type="ORF">A2677_00665</name>
</gene>
<evidence type="ECO:0000256" key="3">
    <source>
        <dbReference type="ARBA" id="ARBA00022840"/>
    </source>
</evidence>
<evidence type="ECO:0000256" key="1">
    <source>
        <dbReference type="ARBA" id="ARBA00006611"/>
    </source>
</evidence>
<dbReference type="GO" id="GO:0005886">
    <property type="term" value="C:plasma membrane"/>
    <property type="evidence" value="ECO:0007669"/>
    <property type="project" value="TreeGrafter"/>
</dbReference>
<reference evidence="5 6" key="1">
    <citation type="journal article" date="2016" name="Nat. Commun.">
        <title>Thousands of microbial genomes shed light on interconnected biogeochemical processes in an aquifer system.</title>
        <authorList>
            <person name="Anantharaman K."/>
            <person name="Brown C.T."/>
            <person name="Hug L.A."/>
            <person name="Sharon I."/>
            <person name="Castelle C.J."/>
            <person name="Probst A.J."/>
            <person name="Thomas B.C."/>
            <person name="Singh A."/>
            <person name="Wilkins M.J."/>
            <person name="Karaoz U."/>
            <person name="Brodie E.L."/>
            <person name="Williams K.H."/>
            <person name="Hubbard S.S."/>
            <person name="Banfield J.F."/>
        </authorList>
    </citation>
    <scope>NUCLEOTIDE SEQUENCE [LARGE SCALE GENOMIC DNA]</scope>
</reference>
<dbReference type="AlphaFoldDB" id="A0A1G2BIB7"/>
<evidence type="ECO:0000259" key="4">
    <source>
        <dbReference type="SMART" id="SM00382"/>
    </source>
</evidence>
<dbReference type="GO" id="GO:0005524">
    <property type="term" value="F:ATP binding"/>
    <property type="evidence" value="ECO:0007669"/>
    <property type="project" value="UniProtKB-KW"/>
</dbReference>
<evidence type="ECO:0000256" key="2">
    <source>
        <dbReference type="ARBA" id="ARBA00022741"/>
    </source>
</evidence>
<dbReference type="Gene3D" id="3.40.50.300">
    <property type="entry name" value="P-loop containing nucleotide triphosphate hydrolases"/>
    <property type="match status" value="1"/>
</dbReference>
<dbReference type="PANTHER" id="PTHR30258:SF1">
    <property type="entry name" value="PROTEIN TRANSPORT PROTEIN HOFB HOMOLOG"/>
    <property type="match status" value="1"/>
</dbReference>
<protein>
    <recommendedName>
        <fullName evidence="4">AAA+ ATPase domain-containing protein</fullName>
    </recommendedName>
</protein>
<dbReference type="Pfam" id="PF00437">
    <property type="entry name" value="T2SSE"/>
    <property type="match status" value="1"/>
</dbReference>
<organism evidence="5 6">
    <name type="scientific">Candidatus Komeilibacteria bacterium RIFCSPHIGHO2_01_FULL_52_14</name>
    <dbReference type="NCBI Taxonomy" id="1798549"/>
    <lineage>
        <taxon>Bacteria</taxon>
        <taxon>Candidatus Komeiliibacteriota</taxon>
    </lineage>
</organism>
<evidence type="ECO:0000313" key="6">
    <source>
        <dbReference type="Proteomes" id="UP000177817"/>
    </source>
</evidence>
<comment type="caution">
    <text evidence="5">The sequence shown here is derived from an EMBL/GenBank/DDBJ whole genome shotgun (WGS) entry which is preliminary data.</text>
</comment>
<dbReference type="InterPro" id="IPR027417">
    <property type="entry name" value="P-loop_NTPase"/>
</dbReference>
<dbReference type="SUPFAM" id="SSF160246">
    <property type="entry name" value="EspE N-terminal domain-like"/>
    <property type="match status" value="1"/>
</dbReference>
<proteinExistence type="inferred from homology"/>
<name>A0A1G2BIB7_9BACT</name>
<comment type="similarity">
    <text evidence="1">Belongs to the GSP E family.</text>
</comment>
<dbReference type="SUPFAM" id="SSF52540">
    <property type="entry name" value="P-loop containing nucleoside triphosphate hydrolases"/>
    <property type="match status" value="1"/>
</dbReference>
<feature type="domain" description="AAA+ ATPase" evidence="4">
    <location>
        <begin position="314"/>
        <end position="435"/>
    </location>
</feature>
<dbReference type="Gene3D" id="3.30.450.90">
    <property type="match status" value="1"/>
</dbReference>
<evidence type="ECO:0000313" key="5">
    <source>
        <dbReference type="EMBL" id="OGY88948.1"/>
    </source>
</evidence>
<accession>A0A1G2BIB7</accession>
<dbReference type="EMBL" id="MHKK01000047">
    <property type="protein sequence ID" value="OGY88948.1"/>
    <property type="molecule type" value="Genomic_DNA"/>
</dbReference>
<dbReference type="PANTHER" id="PTHR30258">
    <property type="entry name" value="TYPE II SECRETION SYSTEM PROTEIN GSPE-RELATED"/>
    <property type="match status" value="1"/>
</dbReference>
<dbReference type="CDD" id="cd01129">
    <property type="entry name" value="PulE-GspE-like"/>
    <property type="match status" value="1"/>
</dbReference>
<dbReference type="InterPro" id="IPR001482">
    <property type="entry name" value="T2SS/T4SS_dom"/>
</dbReference>
<keyword evidence="3" id="KW-0067">ATP-binding</keyword>
<dbReference type="InterPro" id="IPR037257">
    <property type="entry name" value="T2SS_E_N_sf"/>
</dbReference>
<dbReference type="Proteomes" id="UP000177817">
    <property type="component" value="Unassembled WGS sequence"/>
</dbReference>
<dbReference type="GO" id="GO:0016887">
    <property type="term" value="F:ATP hydrolysis activity"/>
    <property type="evidence" value="ECO:0007669"/>
    <property type="project" value="TreeGrafter"/>
</dbReference>
<dbReference type="Gene3D" id="3.30.300.160">
    <property type="entry name" value="Type II secretion system, protein E, N-terminal domain"/>
    <property type="match status" value="1"/>
</dbReference>
<dbReference type="InterPro" id="IPR003593">
    <property type="entry name" value="AAA+_ATPase"/>
</dbReference>